<protein>
    <submittedName>
        <fullName evidence="2">Uncharacterized protein</fullName>
    </submittedName>
</protein>
<dbReference type="RefSeq" id="WP_194105049.1">
    <property type="nucleotide sequence ID" value="NZ_JADFFM010000001.1"/>
</dbReference>
<keyword evidence="1" id="KW-0812">Transmembrane</keyword>
<feature type="transmembrane region" description="Helical" evidence="1">
    <location>
        <begin position="7"/>
        <end position="28"/>
    </location>
</feature>
<evidence type="ECO:0000256" key="1">
    <source>
        <dbReference type="SAM" id="Phobius"/>
    </source>
</evidence>
<dbReference type="Proteomes" id="UP000632774">
    <property type="component" value="Unassembled WGS sequence"/>
</dbReference>
<evidence type="ECO:0000313" key="2">
    <source>
        <dbReference type="EMBL" id="MBE9665656.1"/>
    </source>
</evidence>
<sequence length="96" mass="11721">MIIIKKYLFYFVFLIFILYWSFDAYKIYKTFNYSFNGRIQKVSYESGKYRPTITVNNQQFDLEWVRWHGDEDNVVIKDSVLKLKGSQWMKVVKNKP</sequence>
<keyword evidence="3" id="KW-1185">Reference proteome</keyword>
<dbReference type="EMBL" id="JADFFM010000001">
    <property type="protein sequence ID" value="MBE9665656.1"/>
    <property type="molecule type" value="Genomic_DNA"/>
</dbReference>
<organism evidence="2 3">
    <name type="scientific">Mucilaginibacter boryungensis</name>
    <dbReference type="NCBI Taxonomy" id="768480"/>
    <lineage>
        <taxon>Bacteria</taxon>
        <taxon>Pseudomonadati</taxon>
        <taxon>Bacteroidota</taxon>
        <taxon>Sphingobacteriia</taxon>
        <taxon>Sphingobacteriales</taxon>
        <taxon>Sphingobacteriaceae</taxon>
        <taxon>Mucilaginibacter</taxon>
    </lineage>
</organism>
<gene>
    <name evidence="2" type="ORF">IRJ18_04730</name>
</gene>
<comment type="caution">
    <text evidence="2">The sequence shown here is derived from an EMBL/GenBank/DDBJ whole genome shotgun (WGS) entry which is preliminary data.</text>
</comment>
<name>A0ABR9XEG3_9SPHI</name>
<keyword evidence="1" id="KW-1133">Transmembrane helix</keyword>
<keyword evidence="1" id="KW-0472">Membrane</keyword>
<evidence type="ECO:0000313" key="3">
    <source>
        <dbReference type="Proteomes" id="UP000632774"/>
    </source>
</evidence>
<reference evidence="2 3" key="1">
    <citation type="submission" date="2020-10" db="EMBL/GenBank/DDBJ databases">
        <title>Mucilaginibacter mali sp. nov., isolated from rhizosphere soil of apple orchard.</title>
        <authorList>
            <person name="Lee J.-S."/>
            <person name="Kim H.S."/>
            <person name="Kim J.-S."/>
        </authorList>
    </citation>
    <scope>NUCLEOTIDE SEQUENCE [LARGE SCALE GENOMIC DNA]</scope>
    <source>
        <strain evidence="2 3">KCTC 23157</strain>
    </source>
</reference>
<proteinExistence type="predicted"/>
<accession>A0ABR9XEG3</accession>